<name>A0A6J6NUP4_9ZZZZ</name>
<dbReference type="Pfam" id="PF02910">
    <property type="entry name" value="Succ_DH_flav_C"/>
    <property type="match status" value="1"/>
</dbReference>
<feature type="domain" description="Fumarate reductase/succinate dehydrogenase flavoprotein-like C-terminal" evidence="10">
    <location>
        <begin position="121"/>
        <end position="210"/>
    </location>
</feature>
<dbReference type="GO" id="GO:0008734">
    <property type="term" value="F:L-aspartate oxidase activity"/>
    <property type="evidence" value="ECO:0007669"/>
    <property type="project" value="UniProtKB-EC"/>
</dbReference>
<evidence type="ECO:0000256" key="4">
    <source>
        <dbReference type="ARBA" id="ARBA00012173"/>
    </source>
</evidence>
<dbReference type="AlphaFoldDB" id="A0A6J6NUP4"/>
<dbReference type="SUPFAM" id="SSF51905">
    <property type="entry name" value="FAD/NAD(P)-binding domain"/>
    <property type="match status" value="1"/>
</dbReference>
<protein>
    <recommendedName>
        <fullName evidence="4">L-aspartate oxidase</fullName>
        <ecNumber evidence="4">1.4.3.16</ecNumber>
    </recommendedName>
</protein>
<evidence type="ECO:0000256" key="6">
    <source>
        <dbReference type="ARBA" id="ARBA00022642"/>
    </source>
</evidence>
<evidence type="ECO:0000256" key="2">
    <source>
        <dbReference type="ARBA" id="ARBA00004950"/>
    </source>
</evidence>
<keyword evidence="6" id="KW-0662">Pyridine nucleotide biosynthesis</keyword>
<evidence type="ECO:0000259" key="9">
    <source>
        <dbReference type="Pfam" id="PF00890"/>
    </source>
</evidence>
<evidence type="ECO:0000256" key="7">
    <source>
        <dbReference type="ARBA" id="ARBA00022827"/>
    </source>
</evidence>
<keyword evidence="8" id="KW-0560">Oxidoreductase</keyword>
<evidence type="ECO:0000256" key="1">
    <source>
        <dbReference type="ARBA" id="ARBA00001974"/>
    </source>
</evidence>
<evidence type="ECO:0000256" key="5">
    <source>
        <dbReference type="ARBA" id="ARBA00022630"/>
    </source>
</evidence>
<accession>A0A6J6NUP4</accession>
<dbReference type="Gene3D" id="3.50.50.60">
    <property type="entry name" value="FAD/NAD(P)-binding domain"/>
    <property type="match status" value="1"/>
</dbReference>
<reference evidence="11" key="1">
    <citation type="submission" date="2020-05" db="EMBL/GenBank/DDBJ databases">
        <authorList>
            <person name="Chiriac C."/>
            <person name="Salcher M."/>
            <person name="Ghai R."/>
            <person name="Kavagutti S V."/>
        </authorList>
    </citation>
    <scope>NUCLEOTIDE SEQUENCE</scope>
</reference>
<dbReference type="UniPathway" id="UPA00253">
    <property type="reaction ID" value="UER00326"/>
</dbReference>
<dbReference type="InterPro" id="IPR003953">
    <property type="entry name" value="FAD-dep_OxRdtase_2_FAD-bd"/>
</dbReference>
<dbReference type="Pfam" id="PF00890">
    <property type="entry name" value="FAD_binding_2"/>
    <property type="match status" value="1"/>
</dbReference>
<dbReference type="EMBL" id="CAEZWV010000083">
    <property type="protein sequence ID" value="CAB4690277.1"/>
    <property type="molecule type" value="Genomic_DNA"/>
</dbReference>
<dbReference type="Gene3D" id="3.90.700.10">
    <property type="entry name" value="Succinate dehydrogenase/fumarate reductase flavoprotein, catalytic domain"/>
    <property type="match status" value="1"/>
</dbReference>
<keyword evidence="7" id="KW-0274">FAD</keyword>
<keyword evidence="5" id="KW-0285">Flavoprotein</keyword>
<dbReference type="InterPro" id="IPR037099">
    <property type="entry name" value="Fum_R/Succ_DH_flav-like_C_sf"/>
</dbReference>
<evidence type="ECO:0000259" key="10">
    <source>
        <dbReference type="Pfam" id="PF02910"/>
    </source>
</evidence>
<dbReference type="PANTHER" id="PTHR42716:SF2">
    <property type="entry name" value="L-ASPARTATE OXIDASE, CHLOROPLASTIC"/>
    <property type="match status" value="1"/>
</dbReference>
<dbReference type="InterPro" id="IPR015939">
    <property type="entry name" value="Fum_Rdtase/Succ_DH_flav-like_C"/>
</dbReference>
<dbReference type="InterPro" id="IPR027477">
    <property type="entry name" value="Succ_DH/fumarate_Rdtase_cat_sf"/>
</dbReference>
<dbReference type="GO" id="GO:0034628">
    <property type="term" value="P:'de novo' NAD+ biosynthetic process from L-aspartate"/>
    <property type="evidence" value="ECO:0007669"/>
    <property type="project" value="TreeGrafter"/>
</dbReference>
<dbReference type="InterPro" id="IPR036188">
    <property type="entry name" value="FAD/NAD-bd_sf"/>
</dbReference>
<dbReference type="PANTHER" id="PTHR42716">
    <property type="entry name" value="L-ASPARTATE OXIDASE"/>
    <property type="match status" value="1"/>
</dbReference>
<comment type="cofactor">
    <cofactor evidence="1">
        <name>FAD</name>
        <dbReference type="ChEBI" id="CHEBI:57692"/>
    </cofactor>
</comment>
<comment type="pathway">
    <text evidence="2">Cofactor biosynthesis; NAD(+) biosynthesis; iminoaspartate from L-aspartate (oxidase route): step 1/1.</text>
</comment>
<evidence type="ECO:0000313" key="11">
    <source>
        <dbReference type="EMBL" id="CAB4690277.1"/>
    </source>
</evidence>
<dbReference type="InterPro" id="IPR005288">
    <property type="entry name" value="NadB"/>
</dbReference>
<organism evidence="11">
    <name type="scientific">freshwater metagenome</name>
    <dbReference type="NCBI Taxonomy" id="449393"/>
    <lineage>
        <taxon>unclassified sequences</taxon>
        <taxon>metagenomes</taxon>
        <taxon>ecological metagenomes</taxon>
    </lineage>
</organism>
<evidence type="ECO:0000256" key="8">
    <source>
        <dbReference type="ARBA" id="ARBA00023002"/>
    </source>
</evidence>
<sequence length="221" mass="23605">MYLDARKIEKFEDRFPSITASCLSAGIDPQHELIPVAPAAHYVCGGVKATLDGATSLQGLYVVGEAACTGVHGANRLASNSLTEGVVAGTRVGRALSWKLPEEVSTVDDDVEGALIDSYHRAALRSAMSRYVGVLRTPDGLAAAARILNTLGANASADVVPTRKAFEATNMLTVAIAVVEAAHTREESRGCHRRTDFAEPRTDWMRHLSCRIVDGRMEVSA</sequence>
<dbReference type="EC" id="1.4.3.16" evidence="4"/>
<dbReference type="SUPFAM" id="SSF46977">
    <property type="entry name" value="Succinate dehydrogenase/fumarate reductase flavoprotein C-terminal domain"/>
    <property type="match status" value="1"/>
</dbReference>
<evidence type="ECO:0000256" key="3">
    <source>
        <dbReference type="ARBA" id="ARBA00008562"/>
    </source>
</evidence>
<proteinExistence type="inferred from homology"/>
<comment type="similarity">
    <text evidence="3">Belongs to the FAD-dependent oxidoreductase 2 family. NadB subfamily.</text>
</comment>
<gene>
    <name evidence="11" type="ORF">UFOPK2295_01847</name>
</gene>
<feature type="domain" description="FAD-dependent oxidoreductase 2 FAD-binding" evidence="9">
    <location>
        <begin position="1"/>
        <end position="82"/>
    </location>
</feature>
<dbReference type="Gene3D" id="1.20.58.100">
    <property type="entry name" value="Fumarate reductase/succinate dehydrogenase flavoprotein-like, C-terminal domain"/>
    <property type="match status" value="1"/>
</dbReference>